<dbReference type="GO" id="GO:0003677">
    <property type="term" value="F:DNA binding"/>
    <property type="evidence" value="ECO:0007669"/>
    <property type="project" value="InterPro"/>
</dbReference>
<dbReference type="EMBL" id="PFBV01000003">
    <property type="protein sequence ID" value="PIT88562.1"/>
    <property type="molecule type" value="Genomic_DNA"/>
</dbReference>
<keyword evidence="6 7" id="KW-0234">DNA repair</keyword>
<feature type="binding site" evidence="7">
    <location>
        <position position="142"/>
    </location>
    <ligand>
        <name>Zn(2+)</name>
        <dbReference type="ChEBI" id="CHEBI:29105"/>
        <label>1</label>
    </ligand>
</feature>
<dbReference type="GO" id="GO:0008081">
    <property type="term" value="F:phosphoric diester hydrolase activity"/>
    <property type="evidence" value="ECO:0007669"/>
    <property type="project" value="TreeGrafter"/>
</dbReference>
<evidence type="ECO:0000256" key="1">
    <source>
        <dbReference type="ARBA" id="ARBA00005340"/>
    </source>
</evidence>
<dbReference type="EC" id="3.1.21.2" evidence="7"/>
<reference evidence="10" key="1">
    <citation type="submission" date="2017-09" db="EMBL/GenBank/DDBJ databases">
        <title>Depth-based differentiation of microbial function through sediment-hosted aquifers and enrichment of novel symbionts in the deep terrestrial subsurface.</title>
        <authorList>
            <person name="Probst A.J."/>
            <person name="Ladd B."/>
            <person name="Jarett J.K."/>
            <person name="Geller-Mcgrath D.E."/>
            <person name="Sieber C.M.K."/>
            <person name="Emerson J.B."/>
            <person name="Anantharaman K."/>
            <person name="Thomas B.C."/>
            <person name="Malmstrom R."/>
            <person name="Stieglmeier M."/>
            <person name="Klingl A."/>
            <person name="Woyke T."/>
            <person name="Ryan C.M."/>
            <person name="Banfield J.F."/>
        </authorList>
    </citation>
    <scope>NUCLEOTIDE SEQUENCE [LARGE SCALE GENOMIC DNA]</scope>
</reference>
<comment type="caution">
    <text evidence="9">The sequence shown here is derived from an EMBL/GenBank/DDBJ whole genome shotgun (WGS) entry which is preliminary data.</text>
</comment>
<dbReference type="InterPro" id="IPR013022">
    <property type="entry name" value="Xyl_isomerase-like_TIM-brl"/>
</dbReference>
<evidence type="ECO:0000256" key="5">
    <source>
        <dbReference type="ARBA" id="ARBA00022833"/>
    </source>
</evidence>
<feature type="binding site" evidence="7">
    <location>
        <position position="214"/>
    </location>
    <ligand>
        <name>Zn(2+)</name>
        <dbReference type="ChEBI" id="CHEBI:29105"/>
        <label>2</label>
    </ligand>
</feature>
<feature type="binding site" evidence="7">
    <location>
        <position position="180"/>
    </location>
    <ligand>
        <name>Zn(2+)</name>
        <dbReference type="ChEBI" id="CHEBI:29105"/>
        <label>3</label>
    </ligand>
</feature>
<keyword evidence="3 7" id="KW-0227">DNA damage</keyword>
<evidence type="ECO:0000256" key="3">
    <source>
        <dbReference type="ARBA" id="ARBA00022763"/>
    </source>
</evidence>
<proteinExistence type="inferred from homology"/>
<keyword evidence="7" id="KW-0540">Nuclease</keyword>
<feature type="binding site" evidence="7">
    <location>
        <position position="177"/>
    </location>
    <ligand>
        <name>Zn(2+)</name>
        <dbReference type="ChEBI" id="CHEBI:29105"/>
        <label>2</label>
    </ligand>
</feature>
<dbReference type="GO" id="GO:0008270">
    <property type="term" value="F:zinc ion binding"/>
    <property type="evidence" value="ECO:0007669"/>
    <property type="project" value="UniProtKB-UniRule"/>
</dbReference>
<feature type="binding site" evidence="7">
    <location>
        <position position="259"/>
    </location>
    <ligand>
        <name>Zn(2+)</name>
        <dbReference type="ChEBI" id="CHEBI:29105"/>
        <label>2</label>
    </ligand>
</feature>
<dbReference type="PROSITE" id="PS51432">
    <property type="entry name" value="AP_NUCLEASE_F2_4"/>
    <property type="match status" value="1"/>
</dbReference>
<dbReference type="GO" id="GO:0008833">
    <property type="term" value="F:deoxyribonuclease IV (phage-T4-induced) activity"/>
    <property type="evidence" value="ECO:0007669"/>
    <property type="project" value="UniProtKB-UniRule"/>
</dbReference>
<dbReference type="SMART" id="SM00518">
    <property type="entry name" value="AP2Ec"/>
    <property type="match status" value="1"/>
</dbReference>
<evidence type="ECO:0000256" key="7">
    <source>
        <dbReference type="HAMAP-Rule" id="MF_00152"/>
    </source>
</evidence>
<keyword evidence="2 7" id="KW-0479">Metal-binding</keyword>
<feature type="domain" description="Xylose isomerase-like TIM barrel" evidence="8">
    <location>
        <begin position="23"/>
        <end position="274"/>
    </location>
</feature>
<dbReference type="PROSITE" id="PS00729">
    <property type="entry name" value="AP_NUCLEASE_F2_1"/>
    <property type="match status" value="1"/>
</dbReference>
<dbReference type="CDD" id="cd00019">
    <property type="entry name" value="AP2Ec"/>
    <property type="match status" value="1"/>
</dbReference>
<feature type="binding site" evidence="7">
    <location>
        <position position="142"/>
    </location>
    <ligand>
        <name>Zn(2+)</name>
        <dbReference type="ChEBI" id="CHEBI:29105"/>
        <label>2</label>
    </ligand>
</feature>
<comment type="cofactor">
    <cofactor evidence="7">
        <name>Zn(2+)</name>
        <dbReference type="ChEBI" id="CHEBI:29105"/>
    </cofactor>
    <text evidence="7">Binds 3 Zn(2+) ions.</text>
</comment>
<dbReference type="InterPro" id="IPR036237">
    <property type="entry name" value="Xyl_isomerase-like_sf"/>
</dbReference>
<feature type="binding site" evidence="7">
    <location>
        <position position="227"/>
    </location>
    <ligand>
        <name>Zn(2+)</name>
        <dbReference type="ChEBI" id="CHEBI:29105"/>
        <label>3</label>
    </ligand>
</feature>
<dbReference type="NCBIfam" id="TIGR00587">
    <property type="entry name" value="nfo"/>
    <property type="match status" value="1"/>
</dbReference>
<comment type="function">
    <text evidence="7">Endonuclease IV plays a role in DNA repair. It cleaves phosphodiester bonds at apurinic or apyrimidinic (AP) sites, generating a 3'-hydroxyl group and a 5'-terminal sugar phosphate.</text>
</comment>
<dbReference type="SUPFAM" id="SSF51658">
    <property type="entry name" value="Xylose isomerase-like"/>
    <property type="match status" value="1"/>
</dbReference>
<dbReference type="AlphaFoldDB" id="A0A2M6W6Y2"/>
<keyword evidence="4 7" id="KW-0378">Hydrolase</keyword>
<keyword evidence="7" id="KW-0255">Endonuclease</keyword>
<dbReference type="Proteomes" id="UP000231426">
    <property type="component" value="Unassembled WGS sequence"/>
</dbReference>
<evidence type="ECO:0000259" key="8">
    <source>
        <dbReference type="Pfam" id="PF01261"/>
    </source>
</evidence>
<dbReference type="InterPro" id="IPR001719">
    <property type="entry name" value="AP_endonuc_2"/>
</dbReference>
<evidence type="ECO:0000256" key="4">
    <source>
        <dbReference type="ARBA" id="ARBA00022801"/>
    </source>
</evidence>
<sequence length="281" mass="31596">MYFGAHVSIAGGIVNAPLNANLIGCEVFQFFTRSPQGGYVAPLNKKIAAEFKANCKKTKQREWYIHAPYFINFASANPRIKHTSIHVVREELERASLLGAKYLMTHIGSFKDLGETKGMTQTIAALNETLKNYKGKTQFLIEISAGSGKIIGDTFEEIAKIIHHPKLKKYKIGVCYDTQHGFASGYDIRDPKAVKNTLDKFNKIVGLKNLKMSHCNDSKTEFNSHHDRHAHIGEGMIGTNGFQSLLSDHRLKNTNFILETEPDQVTDDLKILKNIRKKYVT</sequence>
<dbReference type="PANTHER" id="PTHR21445:SF0">
    <property type="entry name" value="APURINIC-APYRIMIDINIC ENDONUCLEASE"/>
    <property type="match status" value="1"/>
</dbReference>
<gene>
    <name evidence="7" type="primary">nfo</name>
    <name evidence="9" type="ORF">COU29_02160</name>
</gene>
<dbReference type="FunFam" id="3.20.20.150:FF:000001">
    <property type="entry name" value="Probable endonuclease 4"/>
    <property type="match status" value="1"/>
</dbReference>
<evidence type="ECO:0000313" key="9">
    <source>
        <dbReference type="EMBL" id="PIT88562.1"/>
    </source>
</evidence>
<dbReference type="Gene3D" id="3.20.20.150">
    <property type="entry name" value="Divalent-metal-dependent TIM barrel enzymes"/>
    <property type="match status" value="1"/>
</dbReference>
<feature type="binding site" evidence="7">
    <location>
        <position position="229"/>
    </location>
    <ligand>
        <name>Zn(2+)</name>
        <dbReference type="ChEBI" id="CHEBI:29105"/>
        <label>3</label>
    </ligand>
</feature>
<comment type="similarity">
    <text evidence="1 7">Belongs to the AP endonuclease 2 family.</text>
</comment>
<evidence type="ECO:0000256" key="2">
    <source>
        <dbReference type="ARBA" id="ARBA00022723"/>
    </source>
</evidence>
<comment type="catalytic activity">
    <reaction evidence="7">
        <text>Endonucleolytic cleavage to 5'-phosphooligonucleotide end-products.</text>
        <dbReference type="EC" id="3.1.21.2"/>
    </reaction>
</comment>
<evidence type="ECO:0000313" key="10">
    <source>
        <dbReference type="Proteomes" id="UP000231426"/>
    </source>
</evidence>
<organism evidence="9 10">
    <name type="scientific">Candidatus Magasanikbacteria bacterium CG10_big_fil_rev_8_21_14_0_10_36_32</name>
    <dbReference type="NCBI Taxonomy" id="1974646"/>
    <lineage>
        <taxon>Bacteria</taxon>
        <taxon>Candidatus Magasanikiibacteriota</taxon>
    </lineage>
</organism>
<dbReference type="GO" id="GO:0006284">
    <property type="term" value="P:base-excision repair"/>
    <property type="evidence" value="ECO:0007669"/>
    <property type="project" value="TreeGrafter"/>
</dbReference>
<protein>
    <recommendedName>
        <fullName evidence="7">Probable endonuclease 4</fullName>
        <ecNumber evidence="7">3.1.21.2</ecNumber>
    </recommendedName>
    <alternativeName>
        <fullName evidence="7">Endodeoxyribonuclease IV</fullName>
    </alternativeName>
    <alternativeName>
        <fullName evidence="7">Endonuclease IV</fullName>
    </alternativeName>
</protein>
<dbReference type="PANTHER" id="PTHR21445">
    <property type="entry name" value="ENDONUCLEASE IV ENDODEOXYRIBONUCLEASE IV"/>
    <property type="match status" value="1"/>
</dbReference>
<feature type="binding site" evidence="7">
    <location>
        <position position="66"/>
    </location>
    <ligand>
        <name>Zn(2+)</name>
        <dbReference type="ChEBI" id="CHEBI:29105"/>
        <label>1</label>
    </ligand>
</feature>
<feature type="binding site" evidence="7">
    <location>
        <position position="106"/>
    </location>
    <ligand>
        <name>Zn(2+)</name>
        <dbReference type="ChEBI" id="CHEBI:29105"/>
        <label>1</label>
    </ligand>
</feature>
<dbReference type="HAMAP" id="MF_00152">
    <property type="entry name" value="Nfo"/>
    <property type="match status" value="1"/>
</dbReference>
<name>A0A2M6W6Y2_9BACT</name>
<dbReference type="InterPro" id="IPR018246">
    <property type="entry name" value="AP_endonuc_F2_Zn_BS"/>
</dbReference>
<dbReference type="Pfam" id="PF01261">
    <property type="entry name" value="AP_endonuc_2"/>
    <property type="match status" value="1"/>
</dbReference>
<dbReference type="GO" id="GO:0003906">
    <property type="term" value="F:DNA-(apurinic or apyrimidinic site) endonuclease activity"/>
    <property type="evidence" value="ECO:0007669"/>
    <property type="project" value="TreeGrafter"/>
</dbReference>
<keyword evidence="5 7" id="KW-0862">Zinc</keyword>
<accession>A0A2M6W6Y2</accession>
<evidence type="ECO:0000256" key="6">
    <source>
        <dbReference type="ARBA" id="ARBA00023204"/>
    </source>
</evidence>